<dbReference type="AlphaFoldDB" id="A0A2D3T3J5"/>
<reference evidence="3" key="2">
    <citation type="submission" date="2017-11" db="EMBL/GenBank/DDBJ databases">
        <title>PacBio sequencing of new strain of the secondary endosymbiont Candidatus Hamiltonella defensa.</title>
        <authorList>
            <person name="Strand M.R."/>
            <person name="Oliver K."/>
        </authorList>
    </citation>
    <scope>NUCLEOTIDE SEQUENCE [LARGE SCALE GENOMIC DNA]</scope>
    <source>
        <strain evidence="3">A2C</strain>
    </source>
</reference>
<organism evidence="2 3">
    <name type="scientific">Candidatus Williamhamiltonella defendens</name>
    <dbReference type="NCBI Taxonomy" id="138072"/>
    <lineage>
        <taxon>Bacteria</taxon>
        <taxon>Pseudomonadati</taxon>
        <taxon>Pseudomonadota</taxon>
        <taxon>Gammaproteobacteria</taxon>
        <taxon>Enterobacterales</taxon>
        <taxon>Enterobacteriaceae</taxon>
        <taxon>aphid secondary symbionts</taxon>
        <taxon>Candidatus Williamhamiltonella</taxon>
    </lineage>
</organism>
<evidence type="ECO:0000313" key="3">
    <source>
        <dbReference type="Proteomes" id="UP000230008"/>
    </source>
</evidence>
<gene>
    <name evidence="2" type="ORF">BJP41_08575</name>
</gene>
<feature type="region of interest" description="Disordered" evidence="1">
    <location>
        <begin position="158"/>
        <end position="208"/>
    </location>
</feature>
<feature type="compositionally biased region" description="Polar residues" evidence="1">
    <location>
        <begin position="187"/>
        <end position="199"/>
    </location>
</feature>
<feature type="compositionally biased region" description="Low complexity" evidence="1">
    <location>
        <begin position="168"/>
        <end position="186"/>
    </location>
</feature>
<name>A0A2D3T3J5_9ENTR</name>
<dbReference type="RefSeq" id="WP_100103572.1">
    <property type="nucleotide sequence ID" value="NZ_CAWNMT010000001.1"/>
</dbReference>
<dbReference type="EMBL" id="CP017606">
    <property type="protein sequence ID" value="ATW30360.1"/>
    <property type="molecule type" value="Genomic_DNA"/>
</dbReference>
<sequence length="503" mass="56716">MKLFSCLNCLSSNRTTKTPIESQKAKTGIWQQFKKFFVGVKNLKTDRKSVVLSRNVAYSKETGKSRAGVASNTLTVESRSKELVNEIKGARESLNLILNSTHSPYAEAAREYEAKGGEYSRAIQTAKNTESLNRIEKSVKAWIQEINTLLNWHFDSMPPSTNHNHNRTSAPNPSSSVSSNTPESSTGATIVNNSRTISPASEGAQKAVQTIYSDSPPEELKTLVVTNEDLLDNINHLFERDDELPKPNLVEYNCGGISKKRKEEINEIRSELKKLSEIQPSNLTSEEESKLTELGEKKNKFNGKEKDYNSLIDNSCSESTMALAYQILTGGELRFRGNLDFTKLTSNDEKDFQTDLACLFGACEGKQNEKYFKSLKFEENRENDLKSELDSFNYPLLLIRTGNRGGHQSGHYKVLLKKNDSWYELNLGADKELQKRQLASQSELATDVGKDLLRSNFQVIPYTPQCLYAQLILTQDFRTKSLEDICSIIQTRIDEIKNILSKE</sequence>
<accession>A0A2D3T3J5</accession>
<dbReference type="Proteomes" id="UP000230008">
    <property type="component" value="Chromosome"/>
</dbReference>
<reference evidence="3" key="1">
    <citation type="submission" date="2016-10" db="EMBL/GenBank/DDBJ databases">
        <authorList>
            <person name="Chevignon G."/>
        </authorList>
    </citation>
    <scope>NUCLEOTIDE SEQUENCE [LARGE SCALE GENOMIC DNA]</scope>
    <source>
        <strain evidence="3">A2C</strain>
    </source>
</reference>
<proteinExistence type="predicted"/>
<evidence type="ECO:0000256" key="1">
    <source>
        <dbReference type="SAM" id="MobiDB-lite"/>
    </source>
</evidence>
<protein>
    <submittedName>
        <fullName evidence="2">Uncharacterized protein</fullName>
    </submittedName>
</protein>
<evidence type="ECO:0000313" key="2">
    <source>
        <dbReference type="EMBL" id="ATW30360.1"/>
    </source>
</evidence>